<proteinExistence type="predicted"/>
<keyword evidence="2" id="KW-1185">Reference proteome</keyword>
<organism evidence="1 2">
    <name type="scientific">Pleurotus eryngii</name>
    <name type="common">Boletus of the steppes</name>
    <dbReference type="NCBI Taxonomy" id="5323"/>
    <lineage>
        <taxon>Eukaryota</taxon>
        <taxon>Fungi</taxon>
        <taxon>Dikarya</taxon>
        <taxon>Basidiomycota</taxon>
        <taxon>Agaricomycotina</taxon>
        <taxon>Agaricomycetes</taxon>
        <taxon>Agaricomycetidae</taxon>
        <taxon>Agaricales</taxon>
        <taxon>Pleurotineae</taxon>
        <taxon>Pleurotaceae</taxon>
        <taxon>Pleurotus</taxon>
    </lineage>
</organism>
<protein>
    <submittedName>
        <fullName evidence="1">Uncharacterized protein</fullName>
    </submittedName>
</protein>
<accession>A0A9P6DF42</accession>
<comment type="caution">
    <text evidence="1">The sequence shown here is derived from an EMBL/GenBank/DDBJ whole genome shotgun (WGS) entry which is preliminary data.</text>
</comment>
<name>A0A9P6DF42_PLEER</name>
<evidence type="ECO:0000313" key="1">
    <source>
        <dbReference type="EMBL" id="KAF9494033.1"/>
    </source>
</evidence>
<gene>
    <name evidence="1" type="ORF">BDN71DRAFT_1432107</name>
</gene>
<evidence type="ECO:0000313" key="2">
    <source>
        <dbReference type="Proteomes" id="UP000807025"/>
    </source>
</evidence>
<dbReference type="Proteomes" id="UP000807025">
    <property type="component" value="Unassembled WGS sequence"/>
</dbReference>
<dbReference type="EMBL" id="MU154578">
    <property type="protein sequence ID" value="KAF9494033.1"/>
    <property type="molecule type" value="Genomic_DNA"/>
</dbReference>
<sequence length="161" mass="18230">MVTLTQQMRVQDPQWTEMLTRLHDGACTDSDIAMVRSLILTEGSSEMPDFRSKLWRNTVLVTSRNSVHNKWNAAALRQHCRATKNILYISRAEDTIGKNRREVDREELLQILRTTPKHTGKLSVEVELAISMRGMVLLNIATESDLANSSRGTVVDIVLDP</sequence>
<reference evidence="1" key="1">
    <citation type="submission" date="2020-11" db="EMBL/GenBank/DDBJ databases">
        <authorList>
            <consortium name="DOE Joint Genome Institute"/>
            <person name="Ahrendt S."/>
            <person name="Riley R."/>
            <person name="Andreopoulos W."/>
            <person name="Labutti K."/>
            <person name="Pangilinan J."/>
            <person name="Ruiz-Duenas F.J."/>
            <person name="Barrasa J.M."/>
            <person name="Sanchez-Garcia M."/>
            <person name="Camarero S."/>
            <person name="Miyauchi S."/>
            <person name="Serrano A."/>
            <person name="Linde D."/>
            <person name="Babiker R."/>
            <person name="Drula E."/>
            <person name="Ayuso-Fernandez I."/>
            <person name="Pacheco R."/>
            <person name="Padilla G."/>
            <person name="Ferreira P."/>
            <person name="Barriuso J."/>
            <person name="Kellner H."/>
            <person name="Castanera R."/>
            <person name="Alfaro M."/>
            <person name="Ramirez L."/>
            <person name="Pisabarro A.G."/>
            <person name="Kuo A."/>
            <person name="Tritt A."/>
            <person name="Lipzen A."/>
            <person name="He G."/>
            <person name="Yan M."/>
            <person name="Ng V."/>
            <person name="Cullen D."/>
            <person name="Martin F."/>
            <person name="Rosso M.-N."/>
            <person name="Henrissat B."/>
            <person name="Hibbett D."/>
            <person name="Martinez A.T."/>
            <person name="Grigoriev I.V."/>
        </authorList>
    </citation>
    <scope>NUCLEOTIDE SEQUENCE</scope>
    <source>
        <strain evidence="1">ATCC 90797</strain>
    </source>
</reference>
<dbReference type="AlphaFoldDB" id="A0A9P6DF42"/>
<dbReference type="OrthoDB" id="2986975at2759"/>